<protein>
    <submittedName>
        <fullName evidence="1">Uncharacterized protein</fullName>
    </submittedName>
</protein>
<dbReference type="EMBL" id="JAGIZQ010000002">
    <property type="protein sequence ID" value="KAH6640815.1"/>
    <property type="molecule type" value="Genomic_DNA"/>
</dbReference>
<dbReference type="Proteomes" id="UP000724584">
    <property type="component" value="Unassembled WGS sequence"/>
</dbReference>
<organism evidence="1 2">
    <name type="scientific">Chaetomium tenue</name>
    <dbReference type="NCBI Taxonomy" id="1854479"/>
    <lineage>
        <taxon>Eukaryota</taxon>
        <taxon>Fungi</taxon>
        <taxon>Dikarya</taxon>
        <taxon>Ascomycota</taxon>
        <taxon>Pezizomycotina</taxon>
        <taxon>Sordariomycetes</taxon>
        <taxon>Sordariomycetidae</taxon>
        <taxon>Sordariales</taxon>
        <taxon>Chaetomiaceae</taxon>
        <taxon>Chaetomium</taxon>
    </lineage>
</organism>
<proteinExistence type="predicted"/>
<evidence type="ECO:0000313" key="2">
    <source>
        <dbReference type="Proteomes" id="UP000724584"/>
    </source>
</evidence>
<name>A0ACB7PIE9_9PEZI</name>
<accession>A0ACB7PIE9</accession>
<keyword evidence="2" id="KW-1185">Reference proteome</keyword>
<gene>
    <name evidence="1" type="ORF">F5144DRAFT_112832</name>
</gene>
<comment type="caution">
    <text evidence="1">The sequence shown here is derived from an EMBL/GenBank/DDBJ whole genome shotgun (WGS) entry which is preliminary data.</text>
</comment>
<reference evidence="1 2" key="1">
    <citation type="journal article" date="2021" name="Nat. Commun.">
        <title>Genetic determinants of endophytism in the Arabidopsis root mycobiome.</title>
        <authorList>
            <person name="Mesny F."/>
            <person name="Miyauchi S."/>
            <person name="Thiergart T."/>
            <person name="Pickel B."/>
            <person name="Atanasova L."/>
            <person name="Karlsson M."/>
            <person name="Huettel B."/>
            <person name="Barry K.W."/>
            <person name="Haridas S."/>
            <person name="Chen C."/>
            <person name="Bauer D."/>
            <person name="Andreopoulos W."/>
            <person name="Pangilinan J."/>
            <person name="LaButti K."/>
            <person name="Riley R."/>
            <person name="Lipzen A."/>
            <person name="Clum A."/>
            <person name="Drula E."/>
            <person name="Henrissat B."/>
            <person name="Kohler A."/>
            <person name="Grigoriev I.V."/>
            <person name="Martin F.M."/>
            <person name="Hacquard S."/>
        </authorList>
    </citation>
    <scope>NUCLEOTIDE SEQUENCE [LARGE SCALE GENOMIC DNA]</scope>
    <source>
        <strain evidence="1 2">MPI-SDFR-AT-0079</strain>
    </source>
</reference>
<sequence>MSGTGRRDWLCLIDDGEGGATRRRGRHRHDSAHHTGPPQGHRSQRSGMGLSTWPPGRRVKKRDLAARPQLVAAGAGAALSYRGFAGRQGGYGRRCYRDAWLDMEIDGGHLRRPEGPAQPNRKCCFGFHRLRVRRACSWSNFPPRPATSIGGPLSDAGVGLGGKGVTYSILWTNGGTPLLAMVGCCAGMYVGRGWDDSRSAVRDEHIRNNGQGESSLAAA</sequence>
<evidence type="ECO:0000313" key="1">
    <source>
        <dbReference type="EMBL" id="KAH6640815.1"/>
    </source>
</evidence>